<name>A0A7U7PXL8_9STAP</name>
<reference evidence="1 2" key="1">
    <citation type="submission" date="2015-04" db="EMBL/GenBank/DDBJ databases">
        <authorList>
            <person name="Cao L."/>
            <person name="Gao C.H."/>
        </authorList>
    </citation>
    <scope>NUCLEOTIDE SEQUENCE [LARGE SCALE GENOMIC DNA]</scope>
    <source>
        <strain evidence="1 2">SH3</strain>
    </source>
</reference>
<protein>
    <submittedName>
        <fullName evidence="1">Uncharacterized protein</fullName>
    </submittedName>
</protein>
<proteinExistence type="predicted"/>
<gene>
    <name evidence="1" type="ORF">BN1326_30247</name>
</gene>
<keyword evidence="2" id="KW-1185">Reference proteome</keyword>
<accession>A0A7U7PXL8</accession>
<dbReference type="Proteomes" id="UP000236509">
    <property type="component" value="Unassembled WGS sequence"/>
</dbReference>
<evidence type="ECO:0000313" key="2">
    <source>
        <dbReference type="Proteomes" id="UP000236509"/>
    </source>
</evidence>
<dbReference type="AlphaFoldDB" id="A0A7U7PXL8"/>
<dbReference type="EMBL" id="CVOU01000015">
    <property type="protein sequence ID" value="CRI21435.1"/>
    <property type="molecule type" value="Genomic_DNA"/>
</dbReference>
<comment type="caution">
    <text evidence="1">The sequence shown here is derived from an EMBL/GenBank/DDBJ whole genome shotgun (WGS) entry which is preliminary data.</text>
</comment>
<organism evidence="1 2">
    <name type="scientific">Staphylococcus argenteus</name>
    <dbReference type="NCBI Taxonomy" id="985002"/>
    <lineage>
        <taxon>Bacteria</taxon>
        <taxon>Bacillati</taxon>
        <taxon>Bacillota</taxon>
        <taxon>Bacilli</taxon>
        <taxon>Bacillales</taxon>
        <taxon>Staphylococcaceae</taxon>
        <taxon>Staphylococcus</taxon>
    </lineage>
</organism>
<evidence type="ECO:0000313" key="1">
    <source>
        <dbReference type="EMBL" id="CRI21435.1"/>
    </source>
</evidence>
<sequence>MIIALTNKIIDVINDATVKDVNCESDNINDKKNQEIAPRICKIAEETLKLILSYIAKTSAGNATNIIIMMFRVNKYGCSKVTVFGPVGCIAAKNKQTIVDKIDKIIKVIRTFIMTILCL</sequence>